<feature type="region of interest" description="Disordered" evidence="1">
    <location>
        <begin position="14"/>
        <end position="90"/>
    </location>
</feature>
<proteinExistence type="predicted"/>
<accession>A0A9N8PMA5</accession>
<sequence length="415" mass="46182">MILFDELPELIFTSSSDRDSLTTATPVDSSDLSSSSRGISFEELQNLPQEPPTDTTRLKTISPRTSTPETTPETPPQSRPSSSKLQPGTPDTPIWTSTQCIWFLILFTVVSPALGVFLRFEFNNPSYRGVGDNSTLGWSHKPVVSPSCRVARKYTIDPDSLPVASSVLDCEVPGYGARVGGDDHHIADAVKALSHVPDRLFQAQNLIHRYHRDLGALAVEYEFPISPQSISASSIDLLTDAMTSYYIHIHRMLCQIRDTSNGTLNSQAQVAPFTLTWYNNKVYRDLVTSIAALETAEMIIRGRHTECREIMYMSLTSMALEVVFSEWSLTDTLEGILIESLSLLDQIDQAIKTGIASLKTVEQSMSFVDPLSEEIHTVSHIHISNLLVDVEETSRLSSALVVRMENQWKNSTFKR</sequence>
<protein>
    <submittedName>
        <fullName evidence="2">Uncharacterized protein</fullName>
    </submittedName>
</protein>
<evidence type="ECO:0000313" key="2">
    <source>
        <dbReference type="EMBL" id="CAD0099027.1"/>
    </source>
</evidence>
<gene>
    <name evidence="2" type="ORF">AWRI4233_LOCUS7851</name>
</gene>
<dbReference type="Proteomes" id="UP000714618">
    <property type="component" value="Unassembled WGS sequence"/>
</dbReference>
<evidence type="ECO:0000313" key="3">
    <source>
        <dbReference type="Proteomes" id="UP000714618"/>
    </source>
</evidence>
<dbReference type="OrthoDB" id="10366340at2759"/>
<feature type="compositionally biased region" description="Low complexity" evidence="1">
    <location>
        <begin position="60"/>
        <end position="72"/>
    </location>
</feature>
<organism evidence="2 3">
    <name type="scientific">Aureobasidium mustum</name>
    <dbReference type="NCBI Taxonomy" id="2773714"/>
    <lineage>
        <taxon>Eukaryota</taxon>
        <taxon>Fungi</taxon>
        <taxon>Dikarya</taxon>
        <taxon>Ascomycota</taxon>
        <taxon>Pezizomycotina</taxon>
        <taxon>Dothideomycetes</taxon>
        <taxon>Dothideomycetidae</taxon>
        <taxon>Dothideales</taxon>
        <taxon>Saccotheciaceae</taxon>
        <taxon>Aureobasidium</taxon>
    </lineage>
</organism>
<dbReference type="EMBL" id="CAIJEO010000009">
    <property type="protein sequence ID" value="CAD0099027.1"/>
    <property type="molecule type" value="Genomic_DNA"/>
</dbReference>
<reference evidence="2" key="1">
    <citation type="submission" date="2020-06" db="EMBL/GenBank/DDBJ databases">
        <authorList>
            <person name="Onetto C."/>
        </authorList>
    </citation>
    <scope>NUCLEOTIDE SEQUENCE</scope>
</reference>
<feature type="compositionally biased region" description="Polar residues" evidence="1">
    <location>
        <begin position="46"/>
        <end position="59"/>
    </location>
</feature>
<dbReference type="AlphaFoldDB" id="A0A9N8PMA5"/>
<evidence type="ECO:0000256" key="1">
    <source>
        <dbReference type="SAM" id="MobiDB-lite"/>
    </source>
</evidence>
<comment type="caution">
    <text evidence="2">The sequence shown here is derived from an EMBL/GenBank/DDBJ whole genome shotgun (WGS) entry which is preliminary data.</text>
</comment>
<keyword evidence="3" id="KW-1185">Reference proteome</keyword>
<name>A0A9N8PMA5_9PEZI</name>